<gene>
    <name evidence="1" type="ORF">GDO78_017083</name>
</gene>
<name>A0A8J6BN41_ELECQ</name>
<organism evidence="1 2">
    <name type="scientific">Eleutherodactylus coqui</name>
    <name type="common">Puerto Rican coqui</name>
    <dbReference type="NCBI Taxonomy" id="57060"/>
    <lineage>
        <taxon>Eukaryota</taxon>
        <taxon>Metazoa</taxon>
        <taxon>Chordata</taxon>
        <taxon>Craniata</taxon>
        <taxon>Vertebrata</taxon>
        <taxon>Euteleostomi</taxon>
        <taxon>Amphibia</taxon>
        <taxon>Batrachia</taxon>
        <taxon>Anura</taxon>
        <taxon>Neobatrachia</taxon>
        <taxon>Hyloidea</taxon>
        <taxon>Eleutherodactylidae</taxon>
        <taxon>Eleutherodactylinae</taxon>
        <taxon>Eleutherodactylus</taxon>
        <taxon>Eleutherodactylus</taxon>
    </lineage>
</organism>
<dbReference type="AlphaFoldDB" id="A0A8J6BN41"/>
<comment type="caution">
    <text evidence="1">The sequence shown here is derived from an EMBL/GenBank/DDBJ whole genome shotgun (WGS) entry which is preliminary data.</text>
</comment>
<sequence length="103" mass="11145">MRCGAWGCQRGLLYHGAKSTQSSASHQGFTMELHSSRVDGAVLAMERFLSQDLQSCIHSSPGCCLSSVSILPLYSTHTQTPDVSSPPALAQHVEDCRRRGAVR</sequence>
<reference evidence="1" key="1">
    <citation type="thesis" date="2020" institute="ProQuest LLC" country="789 East Eisenhower Parkway, Ann Arbor, MI, USA">
        <title>Comparative Genomics and Chromosome Evolution.</title>
        <authorList>
            <person name="Mudd A.B."/>
        </authorList>
    </citation>
    <scope>NUCLEOTIDE SEQUENCE</scope>
    <source>
        <strain evidence="1">HN-11 Male</strain>
        <tissue evidence="1">Kidney and liver</tissue>
    </source>
</reference>
<proteinExistence type="predicted"/>
<dbReference type="EMBL" id="WNTK01002290">
    <property type="protein sequence ID" value="KAG9466173.1"/>
    <property type="molecule type" value="Genomic_DNA"/>
</dbReference>
<evidence type="ECO:0000313" key="2">
    <source>
        <dbReference type="Proteomes" id="UP000770717"/>
    </source>
</evidence>
<dbReference type="Proteomes" id="UP000770717">
    <property type="component" value="Unassembled WGS sequence"/>
</dbReference>
<keyword evidence="2" id="KW-1185">Reference proteome</keyword>
<evidence type="ECO:0000313" key="1">
    <source>
        <dbReference type="EMBL" id="KAG9466173.1"/>
    </source>
</evidence>
<protein>
    <submittedName>
        <fullName evidence="1">Uncharacterized protein</fullName>
    </submittedName>
</protein>
<accession>A0A8J6BN41</accession>